<comment type="caution">
    <text evidence="2">The sequence shown here is derived from an EMBL/GenBank/DDBJ whole genome shotgun (WGS) entry which is preliminary data.</text>
</comment>
<evidence type="ECO:0000256" key="1">
    <source>
        <dbReference type="SAM" id="MobiDB-lite"/>
    </source>
</evidence>
<keyword evidence="3" id="KW-1185">Reference proteome</keyword>
<gene>
    <name evidence="2" type="ORF">RclHR1_01330007</name>
</gene>
<proteinExistence type="predicted"/>
<dbReference type="AlphaFoldDB" id="A0A2Z6Q9P0"/>
<dbReference type="EMBL" id="BEXD01000369">
    <property type="protein sequence ID" value="GBB86853.1"/>
    <property type="molecule type" value="Genomic_DNA"/>
</dbReference>
<reference evidence="2 3" key="1">
    <citation type="submission" date="2017-11" db="EMBL/GenBank/DDBJ databases">
        <title>The genome of Rhizophagus clarus HR1 reveals common genetic basis of auxotrophy among arbuscular mycorrhizal fungi.</title>
        <authorList>
            <person name="Kobayashi Y."/>
        </authorList>
    </citation>
    <scope>NUCLEOTIDE SEQUENCE [LARGE SCALE GENOMIC DNA]</scope>
    <source>
        <strain evidence="2 3">HR1</strain>
    </source>
</reference>
<sequence>MNRVRENFLKILSSVPTKASVETDQYPSSGENNSDDSTNKNQIQWDWYEIPTVSLKRFYEETCEFPDPKYFFDLKTKGLTTREKFVAWWNENHPDCQITADSIKEWTYHDDEDPSSYNVHWSEYGE</sequence>
<feature type="region of interest" description="Disordered" evidence="1">
    <location>
        <begin position="18"/>
        <end position="41"/>
    </location>
</feature>
<protein>
    <submittedName>
        <fullName evidence="2">Uncharacterized protein</fullName>
    </submittedName>
</protein>
<accession>A0A2Z6Q9P0</accession>
<evidence type="ECO:0000313" key="3">
    <source>
        <dbReference type="Proteomes" id="UP000247702"/>
    </source>
</evidence>
<dbReference type="Proteomes" id="UP000247702">
    <property type="component" value="Unassembled WGS sequence"/>
</dbReference>
<organism evidence="2 3">
    <name type="scientific">Rhizophagus clarus</name>
    <dbReference type="NCBI Taxonomy" id="94130"/>
    <lineage>
        <taxon>Eukaryota</taxon>
        <taxon>Fungi</taxon>
        <taxon>Fungi incertae sedis</taxon>
        <taxon>Mucoromycota</taxon>
        <taxon>Glomeromycotina</taxon>
        <taxon>Glomeromycetes</taxon>
        <taxon>Glomerales</taxon>
        <taxon>Glomeraceae</taxon>
        <taxon>Rhizophagus</taxon>
    </lineage>
</organism>
<name>A0A2Z6Q9P0_9GLOM</name>
<evidence type="ECO:0000313" key="2">
    <source>
        <dbReference type="EMBL" id="GBB86853.1"/>
    </source>
</evidence>